<dbReference type="Proteomes" id="UP000228934">
    <property type="component" value="Unassembled WGS sequence"/>
</dbReference>
<sequence length="81" mass="9058">MVSMSAPSLDQLISIKLHTETIGPFAFTYAMSAAWHPPWGYPCPSSPPQLPCHSLTAAVHLGVQRWKLWFCSLIHLIHIHP</sequence>
<name>A0A2G9Q7Q8_AQUCT</name>
<dbReference type="AlphaFoldDB" id="A0A2G9Q7Q8"/>
<organism evidence="1 2">
    <name type="scientific">Aquarana catesbeiana</name>
    <name type="common">American bullfrog</name>
    <name type="synonym">Rana catesbeiana</name>
    <dbReference type="NCBI Taxonomy" id="8400"/>
    <lineage>
        <taxon>Eukaryota</taxon>
        <taxon>Metazoa</taxon>
        <taxon>Chordata</taxon>
        <taxon>Craniata</taxon>
        <taxon>Vertebrata</taxon>
        <taxon>Euteleostomi</taxon>
        <taxon>Amphibia</taxon>
        <taxon>Batrachia</taxon>
        <taxon>Anura</taxon>
        <taxon>Neobatrachia</taxon>
        <taxon>Ranoidea</taxon>
        <taxon>Ranidae</taxon>
        <taxon>Aquarana</taxon>
    </lineage>
</organism>
<keyword evidence="2" id="KW-1185">Reference proteome</keyword>
<protein>
    <submittedName>
        <fullName evidence="1">Uncharacterized protein</fullName>
    </submittedName>
</protein>
<evidence type="ECO:0000313" key="1">
    <source>
        <dbReference type="EMBL" id="PIO11649.1"/>
    </source>
</evidence>
<accession>A0A2G9Q7Q8</accession>
<dbReference type="EMBL" id="KZ060917">
    <property type="protein sequence ID" value="PIO11649.1"/>
    <property type="molecule type" value="Genomic_DNA"/>
</dbReference>
<reference evidence="2" key="1">
    <citation type="journal article" date="2017" name="Nat. Commun.">
        <title>The North American bullfrog draft genome provides insight into hormonal regulation of long noncoding RNA.</title>
        <authorList>
            <person name="Hammond S.A."/>
            <person name="Warren R.L."/>
            <person name="Vandervalk B.P."/>
            <person name="Kucuk E."/>
            <person name="Khan H."/>
            <person name="Gibb E.A."/>
            <person name="Pandoh P."/>
            <person name="Kirk H."/>
            <person name="Zhao Y."/>
            <person name="Jones M."/>
            <person name="Mungall A.J."/>
            <person name="Coope R."/>
            <person name="Pleasance S."/>
            <person name="Moore R.A."/>
            <person name="Holt R.A."/>
            <person name="Round J.M."/>
            <person name="Ohora S."/>
            <person name="Walle B.V."/>
            <person name="Veldhoen N."/>
            <person name="Helbing C.C."/>
            <person name="Birol I."/>
        </authorList>
    </citation>
    <scope>NUCLEOTIDE SEQUENCE [LARGE SCALE GENOMIC DNA]</scope>
</reference>
<proteinExistence type="predicted"/>
<gene>
    <name evidence="1" type="ORF">AB205_0129280</name>
</gene>
<evidence type="ECO:0000313" key="2">
    <source>
        <dbReference type="Proteomes" id="UP000228934"/>
    </source>
</evidence>